<reference evidence="1 2" key="1">
    <citation type="submission" date="2019-08" db="EMBL/GenBank/DDBJ databases">
        <title>Bradyrhizobium hipponensis sp. nov., a rhizobium isolated from a Lupinus angustifolius root nodule in Tunisia.</title>
        <authorList>
            <person name="Off K."/>
            <person name="Rejili M."/>
            <person name="Mars M."/>
            <person name="Brachmann A."/>
            <person name="Marin M."/>
        </authorList>
    </citation>
    <scope>NUCLEOTIDE SEQUENCE [LARGE SCALE GENOMIC DNA]</scope>
    <source>
        <strain evidence="1 2">CTAW71</strain>
    </source>
</reference>
<dbReference type="Pfam" id="PF20159">
    <property type="entry name" value="YidB"/>
    <property type="match status" value="1"/>
</dbReference>
<dbReference type="Gene3D" id="1.10.10.690">
    <property type="entry name" value="YidB-like"/>
    <property type="match status" value="1"/>
</dbReference>
<keyword evidence="2" id="KW-1185">Reference proteome</keyword>
<sequence length="141" mass="14720">MTACRRAALNLAKQWRGTAMGILDSLENNPALRSALGQLGAAVLPAVMNEVLGSNNQGGLSAIVAKLQQAGLGDQVKSWLGNGQNLPISADQLRAVLGNDTVRQLAARYNIPVDQLGEILAQELPKAVDQASPQGHLPHGA</sequence>
<organism evidence="1 2">
    <name type="scientific">Bradyrhizobium rifense</name>
    <dbReference type="NCBI Taxonomy" id="515499"/>
    <lineage>
        <taxon>Bacteria</taxon>
        <taxon>Pseudomonadati</taxon>
        <taxon>Pseudomonadota</taxon>
        <taxon>Alphaproteobacteria</taxon>
        <taxon>Hyphomicrobiales</taxon>
        <taxon>Nitrobacteraceae</taxon>
        <taxon>Bradyrhizobium</taxon>
    </lineage>
</organism>
<dbReference type="EMBL" id="VSSS01000030">
    <property type="protein sequence ID" value="TYL94177.1"/>
    <property type="molecule type" value="Genomic_DNA"/>
</dbReference>
<dbReference type="InterPro" id="IPR027405">
    <property type="entry name" value="YidB-like"/>
</dbReference>
<dbReference type="InterPro" id="IPR045372">
    <property type="entry name" value="YidB"/>
</dbReference>
<dbReference type="AlphaFoldDB" id="A0A5D3KFR6"/>
<evidence type="ECO:0000313" key="1">
    <source>
        <dbReference type="EMBL" id="TYL94177.1"/>
    </source>
</evidence>
<protein>
    <submittedName>
        <fullName evidence="1">DUF937 domain-containing protein</fullName>
    </submittedName>
</protein>
<dbReference type="Proteomes" id="UP000324758">
    <property type="component" value="Unassembled WGS sequence"/>
</dbReference>
<proteinExistence type="predicted"/>
<evidence type="ECO:0000313" key="2">
    <source>
        <dbReference type="Proteomes" id="UP000324758"/>
    </source>
</evidence>
<dbReference type="OrthoDB" id="4235777at2"/>
<dbReference type="SUPFAM" id="SSF140804">
    <property type="entry name" value="YidB-like"/>
    <property type="match status" value="1"/>
</dbReference>
<comment type="caution">
    <text evidence="1">The sequence shown here is derived from an EMBL/GenBank/DDBJ whole genome shotgun (WGS) entry which is preliminary data.</text>
</comment>
<accession>A0A5D3KFR6</accession>
<gene>
    <name evidence="1" type="ORF">FXB40_20375</name>
</gene>
<name>A0A5D3KFR6_9BRAD</name>